<dbReference type="EMBL" id="CP072110">
    <property type="protein sequence ID" value="QTH62808.1"/>
    <property type="molecule type" value="Genomic_DNA"/>
</dbReference>
<dbReference type="PRINTS" id="PR00032">
    <property type="entry name" value="HTHARAC"/>
</dbReference>
<dbReference type="InterPro" id="IPR009594">
    <property type="entry name" value="Tscrpt_reg_HTH_AraC_N"/>
</dbReference>
<sequence length="303" mass="34603">MIINNPIKRQPSVLVENKVTFAAEESELGIYDTYSAATGVALQSDQLLYCGMVSGRKIMHLGDQGSIFLPHESFVLAPDQKVEIDFPDAKINEPTTCIAIEIAKERVQKVADHLNSTTPPEPIFGEWHYRHQAVHAHHTDQTQALLTRIVELYTENAPDRQYLIDLAINELSARLLRQQTRDFIIAYSERDPEANHINAVTRYILDNLTQPLDIECLCRIAVMGRTKFFSAFKRHLGCTPIVFQQQERLKVAARMLEQGHQITETSFSVGFLNVSHFSKSFKSLFGQAPTQYRHHKMMNRRIN</sequence>
<dbReference type="InterPro" id="IPR009057">
    <property type="entry name" value="Homeodomain-like_sf"/>
</dbReference>
<evidence type="ECO:0000313" key="6">
    <source>
        <dbReference type="Proteomes" id="UP000682739"/>
    </source>
</evidence>
<keyword evidence="2" id="KW-0238">DNA-binding</keyword>
<dbReference type="PANTHER" id="PTHR43436">
    <property type="entry name" value="ARAC-FAMILY TRANSCRIPTIONAL REGULATOR"/>
    <property type="match status" value="1"/>
</dbReference>
<keyword evidence="3" id="KW-0804">Transcription</keyword>
<feature type="domain" description="HTH araC/xylS-type" evidence="4">
    <location>
        <begin position="198"/>
        <end position="295"/>
    </location>
</feature>
<dbReference type="PROSITE" id="PS00041">
    <property type="entry name" value="HTH_ARAC_FAMILY_1"/>
    <property type="match status" value="1"/>
</dbReference>
<evidence type="ECO:0000256" key="3">
    <source>
        <dbReference type="ARBA" id="ARBA00023163"/>
    </source>
</evidence>
<dbReference type="Pfam" id="PF12833">
    <property type="entry name" value="HTH_18"/>
    <property type="match status" value="1"/>
</dbReference>
<dbReference type="KEGG" id="psym:J1N51_08460"/>
<dbReference type="PROSITE" id="PS01124">
    <property type="entry name" value="HTH_ARAC_FAMILY_2"/>
    <property type="match status" value="1"/>
</dbReference>
<proteinExistence type="predicted"/>
<evidence type="ECO:0000259" key="4">
    <source>
        <dbReference type="PROSITE" id="PS01124"/>
    </source>
</evidence>
<dbReference type="PANTHER" id="PTHR43436:SF1">
    <property type="entry name" value="TRANSCRIPTIONAL REGULATORY PROTEIN"/>
    <property type="match status" value="1"/>
</dbReference>
<evidence type="ECO:0000313" key="5">
    <source>
        <dbReference type="EMBL" id="QTH62808.1"/>
    </source>
</evidence>
<dbReference type="Gene3D" id="1.10.10.60">
    <property type="entry name" value="Homeodomain-like"/>
    <property type="match status" value="1"/>
</dbReference>
<dbReference type="RefSeq" id="WP_208830349.1">
    <property type="nucleotide sequence ID" value="NZ_CP072110.1"/>
</dbReference>
<dbReference type="SUPFAM" id="SSF46689">
    <property type="entry name" value="Homeodomain-like"/>
    <property type="match status" value="2"/>
</dbReference>
<protein>
    <submittedName>
        <fullName evidence="5">AraC family transcriptional regulator</fullName>
    </submittedName>
</protein>
<reference evidence="5" key="1">
    <citation type="submission" date="2021-03" db="EMBL/GenBank/DDBJ databases">
        <title>Description of Psychrosphaera ytuae sp. nov. isolated from deep sea sediment of South China Sea.</title>
        <authorList>
            <person name="Zhang J."/>
            <person name="Xu X.-D."/>
        </authorList>
    </citation>
    <scope>NUCLEOTIDE SEQUENCE</scope>
    <source>
        <strain evidence="5">MTZ26</strain>
    </source>
</reference>
<dbReference type="InterPro" id="IPR020449">
    <property type="entry name" value="Tscrpt_reg_AraC-type_HTH"/>
</dbReference>
<gene>
    <name evidence="5" type="ORF">J1N51_08460</name>
</gene>
<dbReference type="GO" id="GO:0003700">
    <property type="term" value="F:DNA-binding transcription factor activity"/>
    <property type="evidence" value="ECO:0007669"/>
    <property type="project" value="InterPro"/>
</dbReference>
<dbReference type="AlphaFoldDB" id="A0A975D9H3"/>
<keyword evidence="1" id="KW-0805">Transcription regulation</keyword>
<accession>A0A975D9H3</accession>
<dbReference type="InterPro" id="IPR018060">
    <property type="entry name" value="HTH_AraC"/>
</dbReference>
<evidence type="ECO:0000256" key="1">
    <source>
        <dbReference type="ARBA" id="ARBA00023015"/>
    </source>
</evidence>
<dbReference type="GO" id="GO:0043565">
    <property type="term" value="F:sequence-specific DNA binding"/>
    <property type="evidence" value="ECO:0007669"/>
    <property type="project" value="InterPro"/>
</dbReference>
<keyword evidence="6" id="KW-1185">Reference proteome</keyword>
<name>A0A975D9H3_9GAMM</name>
<organism evidence="5 6">
    <name type="scientific">Psychrosphaera ytuae</name>
    <dbReference type="NCBI Taxonomy" id="2820710"/>
    <lineage>
        <taxon>Bacteria</taxon>
        <taxon>Pseudomonadati</taxon>
        <taxon>Pseudomonadota</taxon>
        <taxon>Gammaproteobacteria</taxon>
        <taxon>Alteromonadales</taxon>
        <taxon>Pseudoalteromonadaceae</taxon>
        <taxon>Psychrosphaera</taxon>
    </lineage>
</organism>
<dbReference type="SMART" id="SM00342">
    <property type="entry name" value="HTH_ARAC"/>
    <property type="match status" value="1"/>
</dbReference>
<evidence type="ECO:0000256" key="2">
    <source>
        <dbReference type="ARBA" id="ARBA00023125"/>
    </source>
</evidence>
<dbReference type="Pfam" id="PF06719">
    <property type="entry name" value="AraC_N"/>
    <property type="match status" value="1"/>
</dbReference>
<dbReference type="Proteomes" id="UP000682739">
    <property type="component" value="Chromosome"/>
</dbReference>
<dbReference type="InterPro" id="IPR018062">
    <property type="entry name" value="HTH_AraC-typ_CS"/>
</dbReference>